<dbReference type="HOGENOM" id="CLU_2346530_0_0_1"/>
<evidence type="ECO:0000313" key="3">
    <source>
        <dbReference type="Proteomes" id="UP000002497"/>
    </source>
</evidence>
<sequence>MGDQRELAVRLLVGGPHRLPPQRRITGGREGAAKERPLKDGRRPVDFQASWRPRQQNSRLDFQPSICTSAGAMGVPPKLMPKALLVVQVARFVGSGA</sequence>
<accession>E9CZY0</accession>
<gene>
    <name evidence="2" type="ORF">CPSG_03408</name>
</gene>
<dbReference type="AlphaFoldDB" id="E9CZY0"/>
<reference evidence="3" key="1">
    <citation type="journal article" date="2010" name="Genome Res.">
        <title>Population genomic sequencing of Coccidioides fungi reveals recent hybridization and transposon control.</title>
        <authorList>
            <person name="Neafsey D.E."/>
            <person name="Barker B.M."/>
            <person name="Sharpton T.J."/>
            <person name="Stajich J.E."/>
            <person name="Park D.J."/>
            <person name="Whiston E."/>
            <person name="Hung C.-Y."/>
            <person name="McMahan C."/>
            <person name="White J."/>
            <person name="Sykes S."/>
            <person name="Heiman D."/>
            <person name="Young S."/>
            <person name="Zeng Q."/>
            <person name="Abouelleil A."/>
            <person name="Aftuck L."/>
            <person name="Bessette D."/>
            <person name="Brown A."/>
            <person name="FitzGerald M."/>
            <person name="Lui A."/>
            <person name="Macdonald J.P."/>
            <person name="Priest M."/>
            <person name="Orbach M.J."/>
            <person name="Galgiani J.N."/>
            <person name="Kirkland T.N."/>
            <person name="Cole G.T."/>
            <person name="Birren B.W."/>
            <person name="Henn M.R."/>
            <person name="Taylor J.W."/>
            <person name="Rounsley S.D."/>
        </authorList>
    </citation>
    <scope>NUCLEOTIDE SEQUENCE [LARGE SCALE GENOMIC DNA]</scope>
    <source>
        <strain evidence="3">RMSCC 757 / Silveira</strain>
    </source>
</reference>
<dbReference type="VEuPathDB" id="FungiDB:CPSG_03408"/>
<reference evidence="3" key="2">
    <citation type="submission" date="2010-03" db="EMBL/GenBank/DDBJ databases">
        <title>The genome sequence of Coccidioides posadasii strain Silveira.</title>
        <authorList>
            <consortium name="The Broad Institute Genome Sequencing Center for Infectious Disease"/>
            <person name="Neafsey D."/>
            <person name="Orbach M."/>
            <person name="Henn M.R."/>
            <person name="Cole G.T."/>
            <person name="Galgiani J."/>
            <person name="Gardner M.J."/>
            <person name="Kirkland T.N."/>
            <person name="Taylor J.W."/>
            <person name="Young S.K."/>
            <person name="Zeng Q."/>
            <person name="Koehrsen M."/>
            <person name="Alvarado L."/>
            <person name="Berlin A."/>
            <person name="Borenstein D."/>
            <person name="Chapman S.B."/>
            <person name="Chen Z."/>
            <person name="Engels R."/>
            <person name="Freedman E."/>
            <person name="Gellesch M."/>
            <person name="Goldberg J."/>
            <person name="Griggs A."/>
            <person name="Gujja S."/>
            <person name="Heilman E."/>
            <person name="Heiman D."/>
            <person name="Howarth C."/>
            <person name="Jen D."/>
            <person name="Larson L."/>
            <person name="Mehta T."/>
            <person name="Neiman D."/>
            <person name="Park D."/>
            <person name="Pearson M."/>
            <person name="Richards J."/>
            <person name="Roberts A."/>
            <person name="Saif S."/>
            <person name="Shea T."/>
            <person name="Shenoy N."/>
            <person name="Sisk P."/>
            <person name="Stolte C."/>
            <person name="Sykes S."/>
            <person name="Walk T."/>
            <person name="White J."/>
            <person name="Yandava C."/>
            <person name="Haas B."/>
            <person name="Nusbaum C."/>
            <person name="Birren B."/>
        </authorList>
    </citation>
    <scope>NUCLEOTIDE SEQUENCE [LARGE SCALE GENOMIC DNA]</scope>
    <source>
        <strain evidence="3">RMSCC 757 / Silveira</strain>
    </source>
</reference>
<organism evidence="3">
    <name type="scientific">Coccidioides posadasii (strain RMSCC 757 / Silveira)</name>
    <name type="common">Valley fever fungus</name>
    <dbReference type="NCBI Taxonomy" id="443226"/>
    <lineage>
        <taxon>Eukaryota</taxon>
        <taxon>Fungi</taxon>
        <taxon>Dikarya</taxon>
        <taxon>Ascomycota</taxon>
        <taxon>Pezizomycotina</taxon>
        <taxon>Eurotiomycetes</taxon>
        <taxon>Eurotiomycetidae</taxon>
        <taxon>Onygenales</taxon>
        <taxon>Onygenaceae</taxon>
        <taxon>Coccidioides</taxon>
    </lineage>
</organism>
<dbReference type="EMBL" id="GL636489">
    <property type="protein sequence ID" value="EFW20233.1"/>
    <property type="molecule type" value="Genomic_DNA"/>
</dbReference>
<feature type="region of interest" description="Disordered" evidence="1">
    <location>
        <begin position="17"/>
        <end position="62"/>
    </location>
</feature>
<evidence type="ECO:0000313" key="2">
    <source>
        <dbReference type="EMBL" id="EFW20233.1"/>
    </source>
</evidence>
<name>E9CZY0_COCPS</name>
<feature type="compositionally biased region" description="Polar residues" evidence="1">
    <location>
        <begin position="53"/>
        <end position="62"/>
    </location>
</feature>
<keyword evidence="3" id="KW-1185">Reference proteome</keyword>
<proteinExistence type="predicted"/>
<feature type="compositionally biased region" description="Basic and acidic residues" evidence="1">
    <location>
        <begin position="31"/>
        <end position="45"/>
    </location>
</feature>
<evidence type="ECO:0000256" key="1">
    <source>
        <dbReference type="SAM" id="MobiDB-lite"/>
    </source>
</evidence>
<dbReference type="Proteomes" id="UP000002497">
    <property type="component" value="Unassembled WGS sequence"/>
</dbReference>
<protein>
    <submittedName>
        <fullName evidence="2">Uncharacterized protein</fullName>
    </submittedName>
</protein>